<evidence type="ECO:0000313" key="9">
    <source>
        <dbReference type="EMBL" id="KAK3167191.1"/>
    </source>
</evidence>
<dbReference type="SUPFAM" id="SSF53474">
    <property type="entry name" value="alpha/beta-Hydrolases"/>
    <property type="match status" value="1"/>
</dbReference>
<dbReference type="InterPro" id="IPR050091">
    <property type="entry name" value="PKS_NRPS_Biosynth_Enz"/>
</dbReference>
<dbReference type="InterPro" id="IPR049900">
    <property type="entry name" value="PKS_mFAS_DH"/>
</dbReference>
<dbReference type="Pfam" id="PF00109">
    <property type="entry name" value="ketoacyl-synt"/>
    <property type="match status" value="1"/>
</dbReference>
<dbReference type="FunFam" id="3.40.47.10:FF:000031">
    <property type="entry name" value="Sterigmatocystin biosynthesis polyketide synthase"/>
    <property type="match status" value="1"/>
</dbReference>
<feature type="domain" description="Carrier" evidence="6">
    <location>
        <begin position="1772"/>
        <end position="1846"/>
    </location>
</feature>
<dbReference type="SUPFAM" id="SSF47336">
    <property type="entry name" value="ACP-like"/>
    <property type="match status" value="2"/>
</dbReference>
<dbReference type="FunFam" id="3.10.129.110:FF:000001">
    <property type="entry name" value="Sterigmatocystin biosynthesis polyketide synthase"/>
    <property type="match status" value="1"/>
</dbReference>
<dbReference type="Pfam" id="PF00975">
    <property type="entry name" value="Thioesterase"/>
    <property type="match status" value="1"/>
</dbReference>
<dbReference type="InterPro" id="IPR032088">
    <property type="entry name" value="SAT"/>
</dbReference>
<feature type="domain" description="Ketosynthase family 3 (KS3)" evidence="7">
    <location>
        <begin position="384"/>
        <end position="816"/>
    </location>
</feature>
<dbReference type="Pfam" id="PF02801">
    <property type="entry name" value="Ketoacyl-synt_C"/>
    <property type="match status" value="1"/>
</dbReference>
<dbReference type="Gene3D" id="3.40.50.1820">
    <property type="entry name" value="alpha/beta hydrolase"/>
    <property type="match status" value="1"/>
</dbReference>
<dbReference type="PROSITE" id="PS00606">
    <property type="entry name" value="KS3_1"/>
    <property type="match status" value="1"/>
</dbReference>
<feature type="domain" description="PKS/mFAS DH" evidence="8">
    <location>
        <begin position="1297"/>
        <end position="1605"/>
    </location>
</feature>
<dbReference type="InterPro" id="IPR049551">
    <property type="entry name" value="PKS_DH_C"/>
</dbReference>
<protein>
    <submittedName>
        <fullName evidence="9">Type I Iterative PKS</fullName>
    </submittedName>
</protein>
<dbReference type="Gene3D" id="1.10.1200.10">
    <property type="entry name" value="ACP-like"/>
    <property type="match status" value="2"/>
</dbReference>
<dbReference type="Gene3D" id="3.40.366.10">
    <property type="entry name" value="Malonyl-Coenzyme A Acyl Carrier Protein, domain 2"/>
    <property type="match status" value="2"/>
</dbReference>
<comment type="caution">
    <text evidence="9">The sequence shown here is derived from an EMBL/GenBank/DDBJ whole genome shotgun (WGS) entry which is preliminary data.</text>
</comment>
<evidence type="ECO:0000256" key="2">
    <source>
        <dbReference type="ARBA" id="ARBA00022553"/>
    </source>
</evidence>
<dbReference type="SMART" id="SM00823">
    <property type="entry name" value="PKS_PP"/>
    <property type="match status" value="2"/>
</dbReference>
<accession>A0AAD9YWC3</accession>
<evidence type="ECO:0000313" key="10">
    <source>
        <dbReference type="Proteomes" id="UP001276659"/>
    </source>
</evidence>
<dbReference type="EMBL" id="JASNWA010000011">
    <property type="protein sequence ID" value="KAK3167191.1"/>
    <property type="molecule type" value="Genomic_DNA"/>
</dbReference>
<dbReference type="FunFam" id="1.10.1200.10:FF:000011">
    <property type="entry name" value="Sterigmatocystin biosynthesis polyketide synthase"/>
    <property type="match status" value="1"/>
</dbReference>
<reference evidence="9" key="1">
    <citation type="submission" date="2022-11" db="EMBL/GenBank/DDBJ databases">
        <title>Chromosomal genome sequence assembly and mating type (MAT) locus characterization of the leprose asexual lichenized fungus Lepraria neglecta (Nyl.) Erichsen.</title>
        <authorList>
            <person name="Allen J.L."/>
            <person name="Pfeffer B."/>
        </authorList>
    </citation>
    <scope>NUCLEOTIDE SEQUENCE</scope>
    <source>
        <strain evidence="9">Allen 5258</strain>
    </source>
</reference>
<dbReference type="InterPro" id="IPR014031">
    <property type="entry name" value="Ketoacyl_synth_C"/>
</dbReference>
<dbReference type="InterPro" id="IPR016036">
    <property type="entry name" value="Malonyl_transacylase_ACP-bd"/>
</dbReference>
<dbReference type="SMART" id="SM00825">
    <property type="entry name" value="PKS_KS"/>
    <property type="match status" value="1"/>
</dbReference>
<feature type="active site" description="Proton acceptor; for dehydratase activity" evidence="4">
    <location>
        <position position="1329"/>
    </location>
</feature>
<dbReference type="GO" id="GO:0004312">
    <property type="term" value="F:fatty acid synthase activity"/>
    <property type="evidence" value="ECO:0007669"/>
    <property type="project" value="TreeGrafter"/>
</dbReference>
<evidence type="ECO:0000256" key="4">
    <source>
        <dbReference type="PROSITE-ProRule" id="PRU01363"/>
    </source>
</evidence>
<feature type="region of interest" description="Disordered" evidence="5">
    <location>
        <begin position="1842"/>
        <end position="1879"/>
    </location>
</feature>
<dbReference type="SUPFAM" id="SSF53901">
    <property type="entry name" value="Thiolase-like"/>
    <property type="match status" value="1"/>
</dbReference>
<dbReference type="InterPro" id="IPR020841">
    <property type="entry name" value="PKS_Beta-ketoAc_synthase_dom"/>
</dbReference>
<dbReference type="InterPro" id="IPR018201">
    <property type="entry name" value="Ketoacyl_synth_AS"/>
</dbReference>
<gene>
    <name evidence="9" type="ORF">OEA41_010317</name>
</gene>
<dbReference type="PANTHER" id="PTHR43775:SF37">
    <property type="entry name" value="SI:DKEY-61P9.11"/>
    <property type="match status" value="1"/>
</dbReference>
<dbReference type="InterPro" id="IPR029058">
    <property type="entry name" value="AB_hydrolase_fold"/>
</dbReference>
<keyword evidence="10" id="KW-1185">Reference proteome</keyword>
<dbReference type="SMART" id="SM00827">
    <property type="entry name" value="PKS_AT"/>
    <property type="match status" value="1"/>
</dbReference>
<dbReference type="Gene3D" id="3.30.70.3290">
    <property type="match status" value="1"/>
</dbReference>
<dbReference type="GO" id="GO:0044550">
    <property type="term" value="P:secondary metabolite biosynthetic process"/>
    <property type="evidence" value="ECO:0007669"/>
    <property type="project" value="TreeGrafter"/>
</dbReference>
<feature type="region of interest" description="N-terminal hotdog fold" evidence="4">
    <location>
        <begin position="1297"/>
        <end position="1430"/>
    </location>
</feature>
<dbReference type="Pfam" id="PF00698">
    <property type="entry name" value="Acyl_transf_1"/>
    <property type="match status" value="1"/>
</dbReference>
<dbReference type="GO" id="GO:0031177">
    <property type="term" value="F:phosphopantetheine binding"/>
    <property type="evidence" value="ECO:0007669"/>
    <property type="project" value="InterPro"/>
</dbReference>
<name>A0AAD9YWC3_9LECA</name>
<dbReference type="Pfam" id="PF00550">
    <property type="entry name" value="PP-binding"/>
    <property type="match status" value="2"/>
</dbReference>
<organism evidence="9 10">
    <name type="scientific">Lepraria neglecta</name>
    <dbReference type="NCBI Taxonomy" id="209136"/>
    <lineage>
        <taxon>Eukaryota</taxon>
        <taxon>Fungi</taxon>
        <taxon>Dikarya</taxon>
        <taxon>Ascomycota</taxon>
        <taxon>Pezizomycotina</taxon>
        <taxon>Lecanoromycetes</taxon>
        <taxon>OSLEUM clade</taxon>
        <taxon>Lecanoromycetidae</taxon>
        <taxon>Lecanorales</taxon>
        <taxon>Lecanorineae</taxon>
        <taxon>Stereocaulaceae</taxon>
        <taxon>Lepraria</taxon>
    </lineage>
</organism>
<feature type="region of interest" description="C-terminal hotdog fold" evidence="4">
    <location>
        <begin position="1458"/>
        <end position="1605"/>
    </location>
</feature>
<evidence type="ECO:0000259" key="8">
    <source>
        <dbReference type="PROSITE" id="PS52019"/>
    </source>
</evidence>
<dbReference type="InterPro" id="IPR014043">
    <property type="entry name" value="Acyl_transferase_dom"/>
</dbReference>
<dbReference type="NCBIfam" id="TIGR04532">
    <property type="entry name" value="PT_fungal_PKS"/>
    <property type="match status" value="1"/>
</dbReference>
<evidence type="ECO:0000256" key="5">
    <source>
        <dbReference type="SAM" id="MobiDB-lite"/>
    </source>
</evidence>
<dbReference type="InterPro" id="IPR009081">
    <property type="entry name" value="PP-bd_ACP"/>
</dbReference>
<dbReference type="InterPro" id="IPR020806">
    <property type="entry name" value="PKS_PP-bd"/>
</dbReference>
<dbReference type="Pfam" id="PF14765">
    <property type="entry name" value="PS-DH"/>
    <property type="match status" value="1"/>
</dbReference>
<dbReference type="PROSITE" id="PS52019">
    <property type="entry name" value="PKS_MFAS_DH"/>
    <property type="match status" value="1"/>
</dbReference>
<feature type="domain" description="Carrier" evidence="6">
    <location>
        <begin position="1649"/>
        <end position="1723"/>
    </location>
</feature>
<dbReference type="InterPro" id="IPR030918">
    <property type="entry name" value="PT_fungal_PKS"/>
</dbReference>
<sequence length="2149" mass="232497">MVEMRVLLFGDQALVNHAHIQKQVLENRENPFLSLLFQRSSDALRHEIAQLPPSEREAIPPFTTIAELNDRTSSIEGHEGVANALLCISQLAHYIEYTGALRGHSDETSKSCVVGISAGLLAAAAVAFSPEITALIPLAVEVILIAFRVGNHARTTARHVEVATTQDGAKSWSHAISEMTEAEALPILASFHQEKTLPQSNHAYISAFTADSVIISGPPATLKQLWESSTVLATKRVELPVHGPYHAPHLHRGVDISQIMCSSDTRRSRTLANYRLALPLISTSSGTSFDRSFDAPTVLAAVVNDILNEPLKLRDVIVGCQDLVAASHCRTCDIISLGPNSSESIFTKALDSETEVDVKFHVNTPAQTPDGLGDINEAPRSSRKPKLAIVGMAGRFPNAADHEKFWDLLEAGLDVHRKIPADRFNVDKHYDPTGKTRNTSHTPYGNFIDEPGLFDPRFFNMSPREATVTDPMHRLGLASAYEALEMAGYVPNRSPSTKLDRIGTFYGQTSDDWREINEAQDIDTYFITAGVRAFAPGRINYYFKFSGPSFSIDTACSSSAAALQLACTSLWAGDCDTAVTGGLNVMTNSDIFAGLSRGQFLSKTGNCQTFDNDADGYCRGDGIGSLVIKRLHDALADNDRILGVILETATNHSANAISITHPHAPTQEQLFKKVMDDAGVDPHDVSYVEMHGTGTQAGDGTEMKSVSNIFAPASRSGTRKKSLHLGSVKANVGHGEAVSGVTAMIKCLLMMQKNTIPPHCGIKKTINQGFPQDLNARNIHIAFKPTPLVSKDGSPRRIFVNNFSAAGGNTALLLEDAPPRAPLRNDKRGEWVIAVSAKSKSALRANSKNLVQYIKRNPETRLPDLSYTTTARRIQHNYRIAFGCDSLSKAMEILASKMDDAIEPVSSISPSIAFAYTGQGSHYTALGKQVYDLSKHFRADVNSFDSIAVGLGFPSFLSLIKGDVEAKDLSPMVVQVGLTCIQMALTRLWASWGVKPEVVIGHSLGEYAALNAAGVISVSETIYLVGERARLLQEMCIANTHAMLATKSSTSLLREHFTDFPGVEVACVNGARETVLGGTVDDIDKVAEKLTAQGTKCTKLNVQFAFHSSQVDTILAKFEDLAKSVTFCKPEVPVISPLLASVLSEGDSIDGHYLASHARETVDFAGGVAAAQQLGLINDQTVWVELGPNPVCLSFVKSELGHDVVAVSSLRKGTAPYKTIVESLATLHTTGLAIDWNEYHRDFIDCVQMLDLPAYAFDNKNYWIQYTGDWNLYKGQVQGLAALPESAAPKLSTTTVHRVVSEVVDADKATVVVESDISRPDLLAAISGHVVNGTALCPSSIYGDMAMTIGEHLYKLVRPETKTVHMNVCHMEVFKPFIANDDGGKGQTLRLTATTADITTGKANLVFSSGSGKGETQHAKCFVDFGSGADWLAEWQRSAYLISGRVDGLKKAATSGSAHRMLRGMAYKLFGAFVEYDSKYRGMEEVILDSPALEATAHIAFQTTEADGNFVCSPYWIDSVCHLAGFIVNANDAVDSSKQVYVSHGWESMRFAEPLIANKTYRSYVKMQPLAGNMVAGDVYIFDGDRIIGMCGALKFQCIPRTLLNTFLPPKGLAAQKGPISSRPAITTKAAHKAVAAKPKMAPRSITGPSVTTKVLDIIASEVGVDVSELADGLDFANMGVDSLMSLSISGRIREEMEIDTPSSVFVDYPTVGSLKVHLRQYESSKGIDVEDDYASSTATPSLDSDDDDSQDGSVATPISPPGSPGTPSDPDSLSMIIRQTISEEMGVDIAELSAADDLSALGMDSLMSLSILGILREKAGLSLPSDFLVDNQTIKSIETALHIGPPPKPKPQPKQLAPAPAQAPTPAPAPTSQQVSQVPKVKKSLLPERFASSVLLQGSPKNAEKQFWLIPDGGGAPTSYIFMDEISPKVAVWGLTSPFCRTPEEFICGVVGIATKFIQEIKRRQPKGPYHVGGWSAGGVISFETVRQLLEAGDVVDTLVFIDTPCPLIIEPLPSSIHRFFGSIGLLGDGEGALEKLPPWLLPHFAASVHALSTYDAVKIDPAKCPNVWAMWCEDGVCKLPDDPKPDPYPYGHAQWLLENRTDFGPNLWEEFLDESKITTRHMEGNHFSMMRAPYVDKLTEFLREALA</sequence>
<evidence type="ECO:0000256" key="3">
    <source>
        <dbReference type="ARBA" id="ARBA00022679"/>
    </source>
</evidence>
<dbReference type="PROSITE" id="PS52004">
    <property type="entry name" value="KS3_2"/>
    <property type="match status" value="1"/>
</dbReference>
<dbReference type="CDD" id="cd00833">
    <property type="entry name" value="PKS"/>
    <property type="match status" value="1"/>
</dbReference>
<keyword evidence="1" id="KW-0596">Phosphopantetheine</keyword>
<dbReference type="InterPro" id="IPR014030">
    <property type="entry name" value="Ketoacyl_synth_N"/>
</dbReference>
<dbReference type="Proteomes" id="UP001276659">
    <property type="component" value="Unassembled WGS sequence"/>
</dbReference>
<dbReference type="InterPro" id="IPR001227">
    <property type="entry name" value="Ac_transferase_dom_sf"/>
</dbReference>
<dbReference type="InterPro" id="IPR042104">
    <property type="entry name" value="PKS_dehydratase_sf"/>
</dbReference>
<dbReference type="Gene3D" id="3.10.129.110">
    <property type="entry name" value="Polyketide synthase dehydratase"/>
    <property type="match status" value="1"/>
</dbReference>
<keyword evidence="2" id="KW-0597">Phosphoprotein</keyword>
<evidence type="ECO:0000259" key="7">
    <source>
        <dbReference type="PROSITE" id="PS52004"/>
    </source>
</evidence>
<dbReference type="InterPro" id="IPR036736">
    <property type="entry name" value="ACP-like_sf"/>
</dbReference>
<evidence type="ECO:0000259" key="6">
    <source>
        <dbReference type="PROSITE" id="PS50075"/>
    </source>
</evidence>
<dbReference type="InterPro" id="IPR001031">
    <property type="entry name" value="Thioesterase"/>
</dbReference>
<dbReference type="InterPro" id="IPR016035">
    <property type="entry name" value="Acyl_Trfase/lysoPLipase"/>
</dbReference>
<dbReference type="InterPro" id="IPR016039">
    <property type="entry name" value="Thiolase-like"/>
</dbReference>
<proteinExistence type="predicted"/>
<dbReference type="SUPFAM" id="SSF52151">
    <property type="entry name" value="FabD/lysophospholipase-like"/>
    <property type="match status" value="1"/>
</dbReference>
<dbReference type="GO" id="GO:0006633">
    <property type="term" value="P:fatty acid biosynthetic process"/>
    <property type="evidence" value="ECO:0007669"/>
    <property type="project" value="InterPro"/>
</dbReference>
<dbReference type="PANTHER" id="PTHR43775">
    <property type="entry name" value="FATTY ACID SYNTHASE"/>
    <property type="match status" value="1"/>
</dbReference>
<feature type="region of interest" description="Disordered" evidence="5">
    <location>
        <begin position="1730"/>
        <end position="1774"/>
    </location>
</feature>
<feature type="active site" description="Proton donor; for dehydratase activity" evidence="4">
    <location>
        <position position="1518"/>
    </location>
</feature>
<dbReference type="SUPFAM" id="SSF55048">
    <property type="entry name" value="Probable ACP-binding domain of malonyl-CoA ACP transacylase"/>
    <property type="match status" value="1"/>
</dbReference>
<dbReference type="PROSITE" id="PS50075">
    <property type="entry name" value="CARRIER"/>
    <property type="match status" value="2"/>
</dbReference>
<evidence type="ECO:0000256" key="1">
    <source>
        <dbReference type="ARBA" id="ARBA00022450"/>
    </source>
</evidence>
<dbReference type="Pfam" id="PF16073">
    <property type="entry name" value="SAT"/>
    <property type="match status" value="1"/>
</dbReference>
<dbReference type="GO" id="GO:0004315">
    <property type="term" value="F:3-oxoacyl-[acyl-carrier-protein] synthase activity"/>
    <property type="evidence" value="ECO:0007669"/>
    <property type="project" value="InterPro"/>
</dbReference>
<keyword evidence="3" id="KW-0808">Transferase</keyword>
<dbReference type="Gene3D" id="3.40.47.10">
    <property type="match status" value="1"/>
</dbReference>
<dbReference type="Pfam" id="PF22621">
    <property type="entry name" value="CurL-like_PKS_C"/>
    <property type="match status" value="1"/>
</dbReference>